<evidence type="ECO:0000313" key="2">
    <source>
        <dbReference type="EMBL" id="KAG8189362.1"/>
    </source>
</evidence>
<accession>A0AAV6V077</accession>
<dbReference type="Gene3D" id="2.30.30.40">
    <property type="entry name" value="SH3 Domains"/>
    <property type="match status" value="1"/>
</dbReference>
<name>A0AAV6V077_9ARAC</name>
<sequence>MRKLSLNWFRSLSYNPPDPSPQPAEQSSNQLADYTRMRHYSTIPEDRRSEATKTANNVYWVTTSHIATPDSDELTINTGDQLLLVTTTEKRPMYSLVRRISDDAQGWVPTTCLRPSSVSSASYPNIADSVQSGLTKLYFDKSYSFAAI</sequence>
<comment type="caution">
    <text evidence="2">The sequence shown here is derived from an EMBL/GenBank/DDBJ whole genome shotgun (WGS) entry which is preliminary data.</text>
</comment>
<protein>
    <recommendedName>
        <fullName evidence="4">SH3 domain-containing protein</fullName>
    </recommendedName>
</protein>
<proteinExistence type="predicted"/>
<keyword evidence="3" id="KW-1185">Reference proteome</keyword>
<feature type="region of interest" description="Disordered" evidence="1">
    <location>
        <begin position="14"/>
        <end position="33"/>
    </location>
</feature>
<feature type="compositionally biased region" description="Polar residues" evidence="1">
    <location>
        <begin position="23"/>
        <end position="32"/>
    </location>
</feature>
<organism evidence="2 3">
    <name type="scientific">Oedothorax gibbosus</name>
    <dbReference type="NCBI Taxonomy" id="931172"/>
    <lineage>
        <taxon>Eukaryota</taxon>
        <taxon>Metazoa</taxon>
        <taxon>Ecdysozoa</taxon>
        <taxon>Arthropoda</taxon>
        <taxon>Chelicerata</taxon>
        <taxon>Arachnida</taxon>
        <taxon>Araneae</taxon>
        <taxon>Araneomorphae</taxon>
        <taxon>Entelegynae</taxon>
        <taxon>Araneoidea</taxon>
        <taxon>Linyphiidae</taxon>
        <taxon>Erigoninae</taxon>
        <taxon>Oedothorax</taxon>
    </lineage>
</organism>
<evidence type="ECO:0008006" key="4">
    <source>
        <dbReference type="Google" id="ProtNLM"/>
    </source>
</evidence>
<dbReference type="SUPFAM" id="SSF50044">
    <property type="entry name" value="SH3-domain"/>
    <property type="match status" value="1"/>
</dbReference>
<reference evidence="2 3" key="1">
    <citation type="journal article" date="2022" name="Nat. Ecol. Evol.">
        <title>A masculinizing supergene underlies an exaggerated male reproductive morph in a spider.</title>
        <authorList>
            <person name="Hendrickx F."/>
            <person name="De Corte Z."/>
            <person name="Sonet G."/>
            <person name="Van Belleghem S.M."/>
            <person name="Kostlbacher S."/>
            <person name="Vangestel C."/>
        </authorList>
    </citation>
    <scope>NUCLEOTIDE SEQUENCE [LARGE SCALE GENOMIC DNA]</scope>
    <source>
        <strain evidence="2">W744_W776</strain>
    </source>
</reference>
<dbReference type="EMBL" id="JAFNEN010000217">
    <property type="protein sequence ID" value="KAG8189362.1"/>
    <property type="molecule type" value="Genomic_DNA"/>
</dbReference>
<dbReference type="InterPro" id="IPR036028">
    <property type="entry name" value="SH3-like_dom_sf"/>
</dbReference>
<gene>
    <name evidence="2" type="ORF">JTE90_021865</name>
</gene>
<dbReference type="Proteomes" id="UP000827092">
    <property type="component" value="Unassembled WGS sequence"/>
</dbReference>
<evidence type="ECO:0000313" key="3">
    <source>
        <dbReference type="Proteomes" id="UP000827092"/>
    </source>
</evidence>
<evidence type="ECO:0000256" key="1">
    <source>
        <dbReference type="SAM" id="MobiDB-lite"/>
    </source>
</evidence>
<dbReference type="AlphaFoldDB" id="A0AAV6V077"/>